<dbReference type="InParanoid" id="A0A078AEY9"/>
<dbReference type="AlphaFoldDB" id="A0A078AEY9"/>
<dbReference type="SUPFAM" id="SSF101898">
    <property type="entry name" value="NHL repeat"/>
    <property type="match status" value="1"/>
</dbReference>
<proteinExistence type="predicted"/>
<reference evidence="1 2" key="1">
    <citation type="submission" date="2014-06" db="EMBL/GenBank/DDBJ databases">
        <authorList>
            <person name="Swart Estienne"/>
        </authorList>
    </citation>
    <scope>NUCLEOTIDE SEQUENCE [LARGE SCALE GENOMIC DNA]</scope>
    <source>
        <strain evidence="1 2">130c</strain>
    </source>
</reference>
<evidence type="ECO:0000313" key="2">
    <source>
        <dbReference type="Proteomes" id="UP000039865"/>
    </source>
</evidence>
<name>A0A078AEY9_STYLE</name>
<protein>
    <submittedName>
        <fullName evidence="1">Uncharacterized protein</fullName>
    </submittedName>
</protein>
<keyword evidence="2" id="KW-1185">Reference proteome</keyword>
<dbReference type="Proteomes" id="UP000039865">
    <property type="component" value="Unassembled WGS sequence"/>
</dbReference>
<dbReference type="EMBL" id="CCKQ01008908">
    <property type="protein sequence ID" value="CDW80371.1"/>
    <property type="molecule type" value="Genomic_DNA"/>
</dbReference>
<gene>
    <name evidence="1" type="primary">Contig12875.g13740</name>
    <name evidence="1" type="ORF">STYLEM_9369</name>
</gene>
<accession>A0A078AEY9</accession>
<evidence type="ECO:0000313" key="1">
    <source>
        <dbReference type="EMBL" id="CDW80371.1"/>
    </source>
</evidence>
<organism evidence="1 2">
    <name type="scientific">Stylonychia lemnae</name>
    <name type="common">Ciliate</name>
    <dbReference type="NCBI Taxonomy" id="5949"/>
    <lineage>
        <taxon>Eukaryota</taxon>
        <taxon>Sar</taxon>
        <taxon>Alveolata</taxon>
        <taxon>Ciliophora</taxon>
        <taxon>Intramacronucleata</taxon>
        <taxon>Spirotrichea</taxon>
        <taxon>Stichotrichia</taxon>
        <taxon>Sporadotrichida</taxon>
        <taxon>Oxytrichidae</taxon>
        <taxon>Stylonychinae</taxon>
        <taxon>Stylonychia</taxon>
    </lineage>
</organism>
<sequence length="311" mass="35970">MLDVKTGTAFYFFVVAIKSLELNGHMHSVRPQAFEVDSNSRVYIALDLFSSDTTSFLLIDQNLGSIINKVSFQIQTIRSLLFDNSNQNLYFAGSTLNQENYKYVLGKFDNELSSHYAQEFTLNGDSKYYYDSTVQLMEFSKDGKYLSGCTSRDTTTINKPSSLGIFNLDSINFEILTSYVFFSDVSQYQCMMAYFNENGDLFTYVTYKMQELLFKVIQVKRFTNALIQPKQAQIFNFMNNQSMVKFQPVMKDLIAQIQPLFSQDVPYFQWYLSFDEINVIIVTVQPIKALIDYGYVEIKETLFQKISVLVE</sequence>